<dbReference type="Proteomes" id="UP001597371">
    <property type="component" value="Unassembled WGS sequence"/>
</dbReference>
<dbReference type="EMBL" id="JBHUIJ010000022">
    <property type="protein sequence ID" value="MFD2238802.1"/>
    <property type="molecule type" value="Genomic_DNA"/>
</dbReference>
<reference evidence="3" key="1">
    <citation type="journal article" date="2019" name="Int. J. Syst. Evol. Microbiol.">
        <title>The Global Catalogue of Microorganisms (GCM) 10K type strain sequencing project: providing services to taxonomists for standard genome sequencing and annotation.</title>
        <authorList>
            <consortium name="The Broad Institute Genomics Platform"/>
            <consortium name="The Broad Institute Genome Sequencing Center for Infectious Disease"/>
            <person name="Wu L."/>
            <person name="Ma J."/>
        </authorList>
    </citation>
    <scope>NUCLEOTIDE SEQUENCE [LARGE SCALE GENOMIC DNA]</scope>
    <source>
        <strain evidence="3">ZS-35-S2</strain>
    </source>
</reference>
<name>A0ABW5CS33_9HYPH</name>
<evidence type="ECO:0000256" key="1">
    <source>
        <dbReference type="SAM" id="Phobius"/>
    </source>
</evidence>
<proteinExistence type="predicted"/>
<organism evidence="2 3">
    <name type="scientific">Aureimonas populi</name>
    <dbReference type="NCBI Taxonomy" id="1701758"/>
    <lineage>
        <taxon>Bacteria</taxon>
        <taxon>Pseudomonadati</taxon>
        <taxon>Pseudomonadota</taxon>
        <taxon>Alphaproteobacteria</taxon>
        <taxon>Hyphomicrobiales</taxon>
        <taxon>Aurantimonadaceae</taxon>
        <taxon>Aureimonas</taxon>
    </lineage>
</organism>
<keyword evidence="1" id="KW-0472">Membrane</keyword>
<feature type="transmembrane region" description="Helical" evidence="1">
    <location>
        <begin position="6"/>
        <end position="26"/>
    </location>
</feature>
<comment type="caution">
    <text evidence="2">The sequence shown here is derived from an EMBL/GenBank/DDBJ whole genome shotgun (WGS) entry which is preliminary data.</text>
</comment>
<accession>A0ABW5CS33</accession>
<sequence length="46" mass="5003">MNDIWISANVVLPVTLVAMGLAAVYIHGRYDAASWRAEAQARKSEG</sequence>
<protein>
    <submittedName>
        <fullName evidence="2">Uncharacterized protein</fullName>
    </submittedName>
</protein>
<evidence type="ECO:0000313" key="2">
    <source>
        <dbReference type="EMBL" id="MFD2238802.1"/>
    </source>
</evidence>
<evidence type="ECO:0000313" key="3">
    <source>
        <dbReference type="Proteomes" id="UP001597371"/>
    </source>
</evidence>
<keyword evidence="1" id="KW-0812">Transmembrane</keyword>
<keyword evidence="3" id="KW-1185">Reference proteome</keyword>
<keyword evidence="1" id="KW-1133">Transmembrane helix</keyword>
<gene>
    <name evidence="2" type="ORF">ACFSKQ_15210</name>
</gene>